<evidence type="ECO:0000313" key="4">
    <source>
        <dbReference type="Proteomes" id="UP000029015"/>
    </source>
</evidence>
<feature type="transmembrane region" description="Helical" evidence="2">
    <location>
        <begin position="364"/>
        <end position="393"/>
    </location>
</feature>
<dbReference type="RefSeq" id="WP_051905368.1">
    <property type="nucleotide sequence ID" value="NZ_CP011786.1"/>
</dbReference>
<organism evidence="3 4">
    <name type="scientific">Bifidobacterium actinocoloniiforme DSM 22766</name>
    <dbReference type="NCBI Taxonomy" id="1437605"/>
    <lineage>
        <taxon>Bacteria</taxon>
        <taxon>Bacillati</taxon>
        <taxon>Actinomycetota</taxon>
        <taxon>Actinomycetes</taxon>
        <taxon>Bifidobacteriales</taxon>
        <taxon>Bifidobacteriaceae</taxon>
        <taxon>Bifidobacterium</taxon>
    </lineage>
</organism>
<dbReference type="AlphaFoldDB" id="A0A086Z204"/>
<evidence type="ECO:0000313" key="3">
    <source>
        <dbReference type="EMBL" id="KFI40554.1"/>
    </source>
</evidence>
<evidence type="ECO:0000256" key="2">
    <source>
        <dbReference type="SAM" id="Phobius"/>
    </source>
</evidence>
<dbReference type="Proteomes" id="UP000029015">
    <property type="component" value="Unassembled WGS sequence"/>
</dbReference>
<accession>A0A086Z204</accession>
<keyword evidence="2" id="KW-0472">Membrane</keyword>
<dbReference type="EMBL" id="JGYK01000001">
    <property type="protein sequence ID" value="KFI40554.1"/>
    <property type="molecule type" value="Genomic_DNA"/>
</dbReference>
<feature type="transmembrane region" description="Helical" evidence="2">
    <location>
        <begin position="38"/>
        <end position="61"/>
    </location>
</feature>
<proteinExistence type="predicted"/>
<dbReference type="Pfam" id="PF19484">
    <property type="entry name" value="DUF6020"/>
    <property type="match status" value="1"/>
</dbReference>
<feature type="transmembrane region" description="Helical" evidence="2">
    <location>
        <begin position="73"/>
        <end position="94"/>
    </location>
</feature>
<name>A0A086Z204_9BIFI</name>
<keyword evidence="2" id="KW-1133">Transmembrane helix</keyword>
<reference evidence="3 4" key="1">
    <citation type="submission" date="2014-03" db="EMBL/GenBank/DDBJ databases">
        <title>Genomics of Bifidobacteria.</title>
        <authorList>
            <person name="Ventura M."/>
            <person name="Milani C."/>
            <person name="Lugli G.A."/>
        </authorList>
    </citation>
    <scope>NUCLEOTIDE SEQUENCE [LARGE SCALE GENOMIC DNA]</scope>
    <source>
        <strain evidence="3 4">DSM 22766</strain>
    </source>
</reference>
<feature type="region of interest" description="Disordered" evidence="1">
    <location>
        <begin position="1"/>
        <end position="27"/>
    </location>
</feature>
<comment type="caution">
    <text evidence="3">The sequence shown here is derived from an EMBL/GenBank/DDBJ whole genome shotgun (WGS) entry which is preliminary data.</text>
</comment>
<feature type="transmembrane region" description="Helical" evidence="2">
    <location>
        <begin position="399"/>
        <end position="427"/>
    </location>
</feature>
<keyword evidence="4" id="KW-1185">Reference proteome</keyword>
<feature type="transmembrane region" description="Helical" evidence="2">
    <location>
        <begin position="613"/>
        <end position="631"/>
    </location>
</feature>
<dbReference type="InterPro" id="IPR046062">
    <property type="entry name" value="DUF6020"/>
</dbReference>
<feature type="transmembrane region" description="Helical" evidence="2">
    <location>
        <begin position="571"/>
        <end position="593"/>
    </location>
</feature>
<keyword evidence="2" id="KW-0812">Transmembrane</keyword>
<gene>
    <name evidence="3" type="ORF">BACT_1258</name>
</gene>
<feature type="transmembrane region" description="Helical" evidence="2">
    <location>
        <begin position="304"/>
        <end position="327"/>
    </location>
</feature>
<feature type="transmembrane region" description="Helical" evidence="2">
    <location>
        <begin position="258"/>
        <end position="283"/>
    </location>
</feature>
<dbReference type="STRING" id="1437605.AB656_04910"/>
<sequence length="666" mass="72660">MITGLRASWTTHEPDAPASRPAGSVAERRRTRTQVPCWIGWTLAALACAWIALCTAVGPIYRADGSIADFGPPNWLILLGVFAASLGLVAKLAAIGRRRGKARQSAQAAGGAGLSGPIPAIGAGRQGWLHGRARLEAWSATSPLMRLLGRAVTRATRSWRTIMLVLLLGWAWAWITLVAAYGADLISQSREVTSWLAQLNGESLPYRQGSTIMDVYPTAHYLWPTHPTYLTDQHNLPLTLLYGGSLALSRRLTGASDLAIIILAGLQVVFATFCAAASANRFLQPAQACRLPQSSGQPDMKPAGPLARVAILLVLLVCPLIVFSTISLTKSPLFAWAFLWWMGIGYELRLTRAAGQGLRARSKLALLIATLVMLASAKYAVYIVAVQLLLALLTDRRRWMTYLLTLLAPLLVFEACMGGLFATGAVIKGDSIEGKGIQLQQIARVAQRDPSAIPAAARVNLAPIMDLDAAGFAYYPNDADRVKSSGNSSKVVVYRWRTVTAGDMKDFNRAWAQIGRQAPTIYLDAFLAKCYGYFDLTDHAYVPMAYYVSNGYVQQDSAWIKYWCHGWRDRVAWFACVWTSTPILGWPASGNFWVVSSLLLLAYEAARGRWRDILGQVPLILLMGVMIAAPANNFERHMLPLVFTLPFLVIAARRAQPGPSHSPSGR</sequence>
<evidence type="ECO:0000256" key="1">
    <source>
        <dbReference type="SAM" id="MobiDB-lite"/>
    </source>
</evidence>
<protein>
    <submittedName>
        <fullName evidence="3">Uncharacterized protein</fullName>
    </submittedName>
</protein>
<feature type="transmembrane region" description="Helical" evidence="2">
    <location>
        <begin position="162"/>
        <end position="183"/>
    </location>
</feature>
<feature type="transmembrane region" description="Helical" evidence="2">
    <location>
        <begin position="333"/>
        <end position="352"/>
    </location>
</feature>
<dbReference type="OrthoDB" id="3757494at2"/>
<dbReference type="eggNOG" id="ENOG50342TV">
    <property type="taxonomic scope" value="Bacteria"/>
</dbReference>